<dbReference type="Proteomes" id="UP000799755">
    <property type="component" value="Unassembled WGS sequence"/>
</dbReference>
<keyword evidence="2" id="KW-1185">Reference proteome</keyword>
<evidence type="ECO:0000313" key="1">
    <source>
        <dbReference type="EMBL" id="KAF2470805.1"/>
    </source>
</evidence>
<reference evidence="1" key="1">
    <citation type="journal article" date="2020" name="Stud. Mycol.">
        <title>101 Dothideomycetes genomes: a test case for predicting lifestyles and emergence of pathogens.</title>
        <authorList>
            <person name="Haridas S."/>
            <person name="Albert R."/>
            <person name="Binder M."/>
            <person name="Bloem J."/>
            <person name="Labutti K."/>
            <person name="Salamov A."/>
            <person name="Andreopoulos B."/>
            <person name="Baker S."/>
            <person name="Barry K."/>
            <person name="Bills G."/>
            <person name="Bluhm B."/>
            <person name="Cannon C."/>
            <person name="Castanera R."/>
            <person name="Culley D."/>
            <person name="Daum C."/>
            <person name="Ezra D."/>
            <person name="Gonzalez J."/>
            <person name="Henrissat B."/>
            <person name="Kuo A."/>
            <person name="Liang C."/>
            <person name="Lipzen A."/>
            <person name="Lutzoni F."/>
            <person name="Magnuson J."/>
            <person name="Mondo S."/>
            <person name="Nolan M."/>
            <person name="Ohm R."/>
            <person name="Pangilinan J."/>
            <person name="Park H.-J."/>
            <person name="Ramirez L."/>
            <person name="Alfaro M."/>
            <person name="Sun H."/>
            <person name="Tritt A."/>
            <person name="Yoshinaga Y."/>
            <person name="Zwiers L.-H."/>
            <person name="Turgeon B."/>
            <person name="Goodwin S."/>
            <person name="Spatafora J."/>
            <person name="Crous P."/>
            <person name="Grigoriev I."/>
        </authorList>
    </citation>
    <scope>NUCLEOTIDE SEQUENCE</scope>
    <source>
        <strain evidence="1">ATCC 200398</strain>
    </source>
</reference>
<accession>A0ACB6QV82</accession>
<comment type="caution">
    <text evidence="1">The sequence shown here is derived from an EMBL/GenBank/DDBJ whole genome shotgun (WGS) entry which is preliminary data.</text>
</comment>
<gene>
    <name evidence="1" type="ORF">BDR25DRAFT_314472</name>
</gene>
<dbReference type="EMBL" id="MU003507">
    <property type="protein sequence ID" value="KAF2470805.1"/>
    <property type="molecule type" value="Genomic_DNA"/>
</dbReference>
<name>A0ACB6QV82_9PLEO</name>
<sequence>MSRMQVQPPPNSPALVHSRTIDVSTLSATFPNIILAPKSEEYKTSNAGCFTLFESEIEPACIARSRTVEELSSFIRQVVSIPDGDAANIEGGITIGLAHFKGVEIDEESKKVAIGVYEKWGNMYGKLVSRGMPYFSRKTDFVCDNVVNFSVVLASGEVVQANAQTNPSLFQALKGSSNNFGIVTHITLPIFSRDIL</sequence>
<evidence type="ECO:0000313" key="2">
    <source>
        <dbReference type="Proteomes" id="UP000799755"/>
    </source>
</evidence>
<proteinExistence type="predicted"/>
<protein>
    <submittedName>
        <fullName evidence="1">FAD-binding domain-containing protein</fullName>
    </submittedName>
</protein>
<organism evidence="1 2">
    <name type="scientific">Lindgomyces ingoldianus</name>
    <dbReference type="NCBI Taxonomy" id="673940"/>
    <lineage>
        <taxon>Eukaryota</taxon>
        <taxon>Fungi</taxon>
        <taxon>Dikarya</taxon>
        <taxon>Ascomycota</taxon>
        <taxon>Pezizomycotina</taxon>
        <taxon>Dothideomycetes</taxon>
        <taxon>Pleosporomycetidae</taxon>
        <taxon>Pleosporales</taxon>
        <taxon>Lindgomycetaceae</taxon>
        <taxon>Lindgomyces</taxon>
    </lineage>
</organism>